<evidence type="ECO:0000259" key="6">
    <source>
        <dbReference type="Pfam" id="PF04991"/>
    </source>
</evidence>
<proteinExistence type="predicted"/>
<name>C5E1V7_ZYGRC</name>
<keyword evidence="3 5" id="KW-1133">Transmembrane helix</keyword>
<evidence type="ECO:0000256" key="1">
    <source>
        <dbReference type="ARBA" id="ARBA00004167"/>
    </source>
</evidence>
<reference evidence="7 8" key="1">
    <citation type="journal article" date="2009" name="Genome Res.">
        <title>Comparative genomics of protoploid Saccharomycetaceae.</title>
        <authorList>
            <consortium name="The Genolevures Consortium"/>
            <person name="Souciet J.-L."/>
            <person name="Dujon B."/>
            <person name="Gaillardin C."/>
            <person name="Johnston M."/>
            <person name="Baret P.V."/>
            <person name="Cliften P."/>
            <person name="Sherman D.J."/>
            <person name="Weissenbach J."/>
            <person name="Westhof E."/>
            <person name="Wincker P."/>
            <person name="Jubin C."/>
            <person name="Poulain J."/>
            <person name="Barbe V."/>
            <person name="Segurens B."/>
            <person name="Artiguenave F."/>
            <person name="Anthouard V."/>
            <person name="Vacherie B."/>
            <person name="Val M.-E."/>
            <person name="Fulton R.S."/>
            <person name="Minx P."/>
            <person name="Wilson R."/>
            <person name="Durrens P."/>
            <person name="Jean G."/>
            <person name="Marck C."/>
            <person name="Martin T."/>
            <person name="Nikolski M."/>
            <person name="Rolland T."/>
            <person name="Seret M.-L."/>
            <person name="Casaregola S."/>
            <person name="Despons L."/>
            <person name="Fairhead C."/>
            <person name="Fischer G."/>
            <person name="Lafontaine I."/>
            <person name="Leh V."/>
            <person name="Lemaire M."/>
            <person name="de Montigny J."/>
            <person name="Neuveglise C."/>
            <person name="Thierry A."/>
            <person name="Blanc-Lenfle I."/>
            <person name="Bleykasten C."/>
            <person name="Diffels J."/>
            <person name="Fritsch E."/>
            <person name="Frangeul L."/>
            <person name="Goeffon A."/>
            <person name="Jauniaux N."/>
            <person name="Kachouri-Lafond R."/>
            <person name="Payen C."/>
            <person name="Potier S."/>
            <person name="Pribylova L."/>
            <person name="Ozanne C."/>
            <person name="Richard G.-F."/>
            <person name="Sacerdot C."/>
            <person name="Straub M.-L."/>
            <person name="Talla E."/>
        </authorList>
    </citation>
    <scope>NUCLEOTIDE SEQUENCE [LARGE SCALE GENOMIC DNA]</scope>
    <source>
        <strain evidence="7 8">ATCC 2623 / CBS 732 / BCRC 21506 / NBRC 1130 / NCYC 568 / NRRL Y-229</strain>
    </source>
</reference>
<protein>
    <submittedName>
        <fullName evidence="7">ZYRO0G01826p</fullName>
    </submittedName>
</protein>
<gene>
    <name evidence="7" type="ordered locus">ZYRO0G01826g</name>
</gene>
<dbReference type="AlphaFoldDB" id="C5E1V7"/>
<dbReference type="InParanoid" id="C5E1V7"/>
<keyword evidence="4 5" id="KW-0472">Membrane</keyword>
<dbReference type="InterPro" id="IPR009644">
    <property type="entry name" value="FKTN/MNN4/W02B3.4-1"/>
</dbReference>
<sequence>MGALAHNLKHIHTAPKRLTPPYIVLYRLAAAYSVPFNGGYFLTLSYSVFWLALIPFSWFASAPTTVRKGVTACSSAGRKLQPGYRILFTVYKDPENPKPKRGTHRTRTSIQPISNKLLQYCRDTQPLLYSTMTLLAKGGLRWVNSHKSLIQRVLLFSVIVFIIVKQASFSSSEDAEVPLIIGSAGSKLDQARALYRKFKFDTSMIWPDVYTLKGSLLTPSFGAKKGQQLESIDDLHYYDSDPRLVWTVYLDHAMNTAMTYQHEAHADITNEEPLPEMPFSWYDWIDHHDFDKLIAAVHDGGVELGCAFFYEKAFNSDKLDELEASVGDYLFSYQRVKYYDAEWYRKIRNEKAAPENIPEGQCKSVNGPVKFNLPIQVHELHEDVRPEVYQMQARSYLITKLNNPLSLTVLEGARSAYRFPLRSQRSNLIESRLLDTYLSRHMTRADKNSDYKFDHLQTFHDFLLSDAAFRSKVVIPDAQRTQEDESAIPLKPSDFEFDVRAKIKELEKLKDDKKISPHEEQYLESLKVSISYHPALQPKYLSEAAHISQFAGMGYHRDKRFFNGGLVEEYQEYQARLNSLIRTWLKFTRVNGLLTWVAHGSLYGYLYNGKNFPWDNDYDVQMPIRHLHLLSQYFNQSLILEDPREGNGKYLVDVGTSITVRTNGNGQNNIDARFIDVDSGLYVDITGISVSSNPQRENFKDWYEEKKKGINLEQGMKDFDFPEKGDGYASMNITALSQYAKEHEEEFNNEQKDWIKNVDKGERDHFKMRTAPQKGLTPEQRYYMNREVGAYNCRNNHFITMDFASPLVKTIYHGVEALVPYKVIYDLRKEYYVPENLGFTVYQGNVYVPELRSWFNLSILKRFANINSWNANLREIKSPVHDLKQEDMDPLFENMHNIGYTDLFSLYYTSYNVSAYRLKELEIQYDTTLNKIEKEDVLEILRHNIAPNMSSPVKDATLYVYEKRLWEGMTQKLTRNEINKVTDQVSYEVYKDLTAAATAFYEKKSSLFVTTDEAGEIYDYNRIGIPIPKDNKLFEKDYSDDRRKK</sequence>
<accession>C5E1V7</accession>
<evidence type="ECO:0000256" key="2">
    <source>
        <dbReference type="ARBA" id="ARBA00022692"/>
    </source>
</evidence>
<keyword evidence="8" id="KW-1185">Reference proteome</keyword>
<dbReference type="PANTHER" id="PTHR15407">
    <property type="entry name" value="FUKUTIN-RELATED"/>
    <property type="match status" value="1"/>
</dbReference>
<dbReference type="InterPro" id="IPR007074">
    <property type="entry name" value="LicD/FKTN/FKRP_NTP_transf"/>
</dbReference>
<keyword evidence="2 5" id="KW-0812">Transmembrane</keyword>
<evidence type="ECO:0000313" key="8">
    <source>
        <dbReference type="Proteomes" id="UP000008536"/>
    </source>
</evidence>
<evidence type="ECO:0000313" key="7">
    <source>
        <dbReference type="EMBL" id="CAR29150.1"/>
    </source>
</evidence>
<evidence type="ECO:0000256" key="5">
    <source>
        <dbReference type="SAM" id="Phobius"/>
    </source>
</evidence>
<dbReference type="HOGENOM" id="CLU_008074_0_0_1"/>
<comment type="subcellular location">
    <subcellularLocation>
        <location evidence="1">Membrane</location>
        <topology evidence="1">Single-pass membrane protein</topology>
    </subcellularLocation>
</comment>
<dbReference type="Pfam" id="PF04991">
    <property type="entry name" value="LicD"/>
    <property type="match status" value="1"/>
</dbReference>
<dbReference type="PANTHER" id="PTHR15407:SF28">
    <property type="entry name" value="RIBITOL-5-PHOSPHATE TRANSFERASE FKTN"/>
    <property type="match status" value="1"/>
</dbReference>
<dbReference type="GO" id="GO:0016020">
    <property type="term" value="C:membrane"/>
    <property type="evidence" value="ECO:0007669"/>
    <property type="project" value="UniProtKB-SubCell"/>
</dbReference>
<evidence type="ECO:0000256" key="4">
    <source>
        <dbReference type="ARBA" id="ARBA00023136"/>
    </source>
</evidence>
<feature type="transmembrane region" description="Helical" evidence="5">
    <location>
        <begin position="40"/>
        <end position="60"/>
    </location>
</feature>
<dbReference type="FunCoup" id="C5E1V7">
    <property type="interactions" value="128"/>
</dbReference>
<dbReference type="EMBL" id="CU928179">
    <property type="protein sequence ID" value="CAR29150.1"/>
    <property type="molecule type" value="Genomic_DNA"/>
</dbReference>
<dbReference type="Proteomes" id="UP000008536">
    <property type="component" value="Chromosome G"/>
</dbReference>
<organism evidence="7 8">
    <name type="scientific">Zygosaccharomyces rouxii (strain ATCC 2623 / CBS 732 / NBRC 1130 / NCYC 568 / NRRL Y-229)</name>
    <dbReference type="NCBI Taxonomy" id="559307"/>
    <lineage>
        <taxon>Eukaryota</taxon>
        <taxon>Fungi</taxon>
        <taxon>Dikarya</taxon>
        <taxon>Ascomycota</taxon>
        <taxon>Saccharomycotina</taxon>
        <taxon>Saccharomycetes</taxon>
        <taxon>Saccharomycetales</taxon>
        <taxon>Saccharomycetaceae</taxon>
        <taxon>Zygosaccharomyces</taxon>
    </lineage>
</organism>
<dbReference type="GO" id="GO:0009100">
    <property type="term" value="P:glycoprotein metabolic process"/>
    <property type="evidence" value="ECO:0007669"/>
    <property type="project" value="UniProtKB-ARBA"/>
</dbReference>
<evidence type="ECO:0000256" key="3">
    <source>
        <dbReference type="ARBA" id="ARBA00022989"/>
    </source>
</evidence>
<dbReference type="KEGG" id="zro:ZYRO0G01826g"/>
<feature type="domain" description="LicD/FKTN/FKRP nucleotidyltransferase" evidence="6">
    <location>
        <begin position="589"/>
        <end position="831"/>
    </location>
</feature>